<dbReference type="AlphaFoldDB" id="A0A3B9IIK1"/>
<sequence>MRWKTTWSKWCWTCARPQRAPRRRYRAEPVARRPVLLPRGRLIAHRGGGAHAPENTLQALAGVPMLGTDWAEVDVRLTGCGTPVLLHDPDLDATTSGRGPLAAVAAADLARMDAALWFGAGAVAEPPATLARALALAARIGLGLNLELKPPAEAGEDAALGLVTAVARAIEAAPLPPGRLVVTSTSAAVMSLAARLLPTLPVGPVLRRPADAAAMAGVIAKADLVVVNARRFGPRAIRALRSRADPPLVLVYGTDSRRRLRRLIRAGAAAAIVDAPDRILGAPLPTPLLPVWLRRLRNRWSGKG</sequence>
<evidence type="ECO:0000313" key="2">
    <source>
        <dbReference type="EMBL" id="HAE47546.1"/>
    </source>
</evidence>
<dbReference type="SUPFAM" id="SSF51695">
    <property type="entry name" value="PLC-like phosphodiesterases"/>
    <property type="match status" value="1"/>
</dbReference>
<dbReference type="GO" id="GO:0008081">
    <property type="term" value="F:phosphoric diester hydrolase activity"/>
    <property type="evidence" value="ECO:0007669"/>
    <property type="project" value="InterPro"/>
</dbReference>
<dbReference type="PANTHER" id="PTHR46211:SF1">
    <property type="entry name" value="GLYCEROPHOSPHODIESTER PHOSPHODIESTERASE, CYTOPLASMIC"/>
    <property type="match status" value="1"/>
</dbReference>
<dbReference type="Proteomes" id="UP000257706">
    <property type="component" value="Unassembled WGS sequence"/>
</dbReference>
<protein>
    <submittedName>
        <fullName evidence="2">Glycerophosphoryl diester phosphodiesterase</fullName>
    </submittedName>
</protein>
<dbReference type="PANTHER" id="PTHR46211">
    <property type="entry name" value="GLYCEROPHOSPHORYL DIESTER PHOSPHODIESTERASE"/>
    <property type="match status" value="1"/>
</dbReference>
<dbReference type="InterPro" id="IPR030395">
    <property type="entry name" value="GP_PDE_dom"/>
</dbReference>
<reference evidence="2 3" key="1">
    <citation type="journal article" date="2018" name="Nat. Biotechnol.">
        <title>A standardized bacterial taxonomy based on genome phylogeny substantially revises the tree of life.</title>
        <authorList>
            <person name="Parks D.H."/>
            <person name="Chuvochina M."/>
            <person name="Waite D.W."/>
            <person name="Rinke C."/>
            <person name="Skarshewski A."/>
            <person name="Chaumeil P.A."/>
            <person name="Hugenholtz P."/>
        </authorList>
    </citation>
    <scope>NUCLEOTIDE SEQUENCE [LARGE SCALE GENOMIC DNA]</scope>
    <source>
        <strain evidence="2">UBA8739</strain>
    </source>
</reference>
<organism evidence="2 3">
    <name type="scientific">Tistrella mobilis</name>
    <dbReference type="NCBI Taxonomy" id="171437"/>
    <lineage>
        <taxon>Bacteria</taxon>
        <taxon>Pseudomonadati</taxon>
        <taxon>Pseudomonadota</taxon>
        <taxon>Alphaproteobacteria</taxon>
        <taxon>Geminicoccales</taxon>
        <taxon>Geminicoccaceae</taxon>
        <taxon>Tistrella</taxon>
    </lineage>
</organism>
<dbReference type="GO" id="GO:0006629">
    <property type="term" value="P:lipid metabolic process"/>
    <property type="evidence" value="ECO:0007669"/>
    <property type="project" value="InterPro"/>
</dbReference>
<dbReference type="Pfam" id="PF03009">
    <property type="entry name" value="GDPD"/>
    <property type="match status" value="1"/>
</dbReference>
<name>A0A3B9IIK1_9PROT</name>
<dbReference type="InterPro" id="IPR017946">
    <property type="entry name" value="PLC-like_Pdiesterase_TIM-brl"/>
</dbReference>
<gene>
    <name evidence="2" type="ORF">DCK97_09015</name>
</gene>
<evidence type="ECO:0000259" key="1">
    <source>
        <dbReference type="PROSITE" id="PS51704"/>
    </source>
</evidence>
<evidence type="ECO:0000313" key="3">
    <source>
        <dbReference type="Proteomes" id="UP000257706"/>
    </source>
</evidence>
<comment type="caution">
    <text evidence="2">The sequence shown here is derived from an EMBL/GenBank/DDBJ whole genome shotgun (WGS) entry which is preliminary data.</text>
</comment>
<dbReference type="EMBL" id="DMAI01000139">
    <property type="protein sequence ID" value="HAE47546.1"/>
    <property type="molecule type" value="Genomic_DNA"/>
</dbReference>
<proteinExistence type="predicted"/>
<dbReference type="Gene3D" id="3.20.20.190">
    <property type="entry name" value="Phosphatidylinositol (PI) phosphodiesterase"/>
    <property type="match status" value="1"/>
</dbReference>
<accession>A0A3B9IIK1</accession>
<dbReference type="PROSITE" id="PS51704">
    <property type="entry name" value="GP_PDE"/>
    <property type="match status" value="1"/>
</dbReference>
<feature type="domain" description="GP-PDE" evidence="1">
    <location>
        <begin position="40"/>
        <end position="283"/>
    </location>
</feature>